<dbReference type="EMBL" id="BPVZ01000269">
    <property type="protein sequence ID" value="GKV48747.1"/>
    <property type="molecule type" value="Genomic_DNA"/>
</dbReference>
<dbReference type="Proteomes" id="UP001054252">
    <property type="component" value="Unassembled WGS sequence"/>
</dbReference>
<reference evidence="1 2" key="1">
    <citation type="journal article" date="2021" name="Commun. Biol.">
        <title>The genome of Shorea leprosula (Dipterocarpaceae) highlights the ecological relevance of drought in aseasonal tropical rainforests.</title>
        <authorList>
            <person name="Ng K.K.S."/>
            <person name="Kobayashi M.J."/>
            <person name="Fawcett J.A."/>
            <person name="Hatakeyama M."/>
            <person name="Paape T."/>
            <person name="Ng C.H."/>
            <person name="Ang C.C."/>
            <person name="Tnah L.H."/>
            <person name="Lee C.T."/>
            <person name="Nishiyama T."/>
            <person name="Sese J."/>
            <person name="O'Brien M.J."/>
            <person name="Copetti D."/>
            <person name="Mohd Noor M.I."/>
            <person name="Ong R.C."/>
            <person name="Putra M."/>
            <person name="Sireger I.Z."/>
            <person name="Indrioko S."/>
            <person name="Kosugi Y."/>
            <person name="Izuno A."/>
            <person name="Isagi Y."/>
            <person name="Lee S.L."/>
            <person name="Shimizu K.K."/>
        </authorList>
    </citation>
    <scope>NUCLEOTIDE SEQUENCE [LARGE SCALE GENOMIC DNA]</scope>
    <source>
        <strain evidence="1">214</strain>
    </source>
</reference>
<comment type="caution">
    <text evidence="1">The sequence shown here is derived from an EMBL/GenBank/DDBJ whole genome shotgun (WGS) entry which is preliminary data.</text>
</comment>
<dbReference type="AlphaFoldDB" id="A0AAV5MJX3"/>
<organism evidence="1 2">
    <name type="scientific">Rubroshorea leprosula</name>
    <dbReference type="NCBI Taxonomy" id="152421"/>
    <lineage>
        <taxon>Eukaryota</taxon>
        <taxon>Viridiplantae</taxon>
        <taxon>Streptophyta</taxon>
        <taxon>Embryophyta</taxon>
        <taxon>Tracheophyta</taxon>
        <taxon>Spermatophyta</taxon>
        <taxon>Magnoliopsida</taxon>
        <taxon>eudicotyledons</taxon>
        <taxon>Gunneridae</taxon>
        <taxon>Pentapetalae</taxon>
        <taxon>rosids</taxon>
        <taxon>malvids</taxon>
        <taxon>Malvales</taxon>
        <taxon>Dipterocarpaceae</taxon>
        <taxon>Rubroshorea</taxon>
    </lineage>
</organism>
<accession>A0AAV5MJX3</accession>
<keyword evidence="2" id="KW-1185">Reference proteome</keyword>
<gene>
    <name evidence="1" type="ORF">SLEP1_g55544</name>
</gene>
<name>A0AAV5MJX3_9ROSI</name>
<evidence type="ECO:0000313" key="1">
    <source>
        <dbReference type="EMBL" id="GKV48747.1"/>
    </source>
</evidence>
<sequence length="69" mass="7910">MATKVASVSVRCKRLKLYHFASTLQLREEKKRWEVLPGSTTQEIEEAIGVLPYQVLCTVKARVCYLLNL</sequence>
<proteinExistence type="predicted"/>
<protein>
    <submittedName>
        <fullName evidence="1">Uncharacterized protein</fullName>
    </submittedName>
</protein>
<evidence type="ECO:0000313" key="2">
    <source>
        <dbReference type="Proteomes" id="UP001054252"/>
    </source>
</evidence>